<dbReference type="AlphaFoldDB" id="A0A431W3A2"/>
<protein>
    <submittedName>
        <fullName evidence="2">Uncharacterized protein</fullName>
    </submittedName>
</protein>
<dbReference type="PROSITE" id="PS51257">
    <property type="entry name" value="PROKAR_LIPOPROTEIN"/>
    <property type="match status" value="1"/>
</dbReference>
<keyword evidence="3" id="KW-1185">Reference proteome</keyword>
<dbReference type="OrthoDB" id="70431at2"/>
<organism evidence="2 3">
    <name type="scientific">Deinococcus radiophilus</name>
    <dbReference type="NCBI Taxonomy" id="32062"/>
    <lineage>
        <taxon>Bacteria</taxon>
        <taxon>Thermotogati</taxon>
        <taxon>Deinococcota</taxon>
        <taxon>Deinococci</taxon>
        <taxon>Deinococcales</taxon>
        <taxon>Deinococcaceae</taxon>
        <taxon>Deinococcus</taxon>
    </lineage>
</organism>
<feature type="signal peptide" evidence="1">
    <location>
        <begin position="1"/>
        <end position="16"/>
    </location>
</feature>
<dbReference type="RefSeq" id="WP_126351259.1">
    <property type="nucleotide sequence ID" value="NZ_CP086380.1"/>
</dbReference>
<gene>
    <name evidence="2" type="ORF">EJ104_02940</name>
</gene>
<comment type="caution">
    <text evidence="2">The sequence shown here is derived from an EMBL/GenBank/DDBJ whole genome shotgun (WGS) entry which is preliminary data.</text>
</comment>
<feature type="chain" id="PRO_5018986091" evidence="1">
    <location>
        <begin position="17"/>
        <end position="153"/>
    </location>
</feature>
<keyword evidence="1" id="KW-0732">Signal</keyword>
<evidence type="ECO:0000313" key="2">
    <source>
        <dbReference type="EMBL" id="RTR29915.1"/>
    </source>
</evidence>
<sequence length="153" mass="16327">MKKALFLLAAAPLTLASCDQLGLPNPNLPSVSGTVTGTAPREGATRIGMRGISAAGFVAANPNQIAINLDQTRYTAELPQLNADGAIEVFAFVDGNNNRAYDSGEPRTDGVTFIHVQQENALNRLTGLKRGWNRVEGLRAVSGTKFSNVNFVW</sequence>
<dbReference type="Proteomes" id="UP000277766">
    <property type="component" value="Unassembled WGS sequence"/>
</dbReference>
<proteinExistence type="predicted"/>
<name>A0A431W3A2_9DEIO</name>
<accession>A0A431W3A2</accession>
<evidence type="ECO:0000313" key="3">
    <source>
        <dbReference type="Proteomes" id="UP000277766"/>
    </source>
</evidence>
<reference evidence="2 3" key="1">
    <citation type="submission" date="2018-12" db="EMBL/GenBank/DDBJ databases">
        <title>Deinococcus radiophilus ATCC 27603 genome sequencing and assembly.</title>
        <authorList>
            <person name="Maclea K.S."/>
            <person name="Maynard C.R."/>
        </authorList>
    </citation>
    <scope>NUCLEOTIDE SEQUENCE [LARGE SCALE GENOMIC DNA]</scope>
    <source>
        <strain evidence="2 3">ATCC 27603</strain>
    </source>
</reference>
<evidence type="ECO:0000256" key="1">
    <source>
        <dbReference type="SAM" id="SignalP"/>
    </source>
</evidence>
<dbReference type="EMBL" id="RXPE01000003">
    <property type="protein sequence ID" value="RTR29915.1"/>
    <property type="molecule type" value="Genomic_DNA"/>
</dbReference>